<comment type="caution">
    <text evidence="8">The sequence shown here is derived from an EMBL/GenBank/DDBJ whole genome shotgun (WGS) entry which is preliminary data.</text>
</comment>
<keyword evidence="5 7" id="KW-1133">Transmembrane helix</keyword>
<feature type="chain" id="PRO_5044525824" description="Transmembrane 9 superfamily member" evidence="7">
    <location>
        <begin position="19"/>
        <end position="661"/>
    </location>
</feature>
<evidence type="ECO:0000256" key="3">
    <source>
        <dbReference type="ARBA" id="ARBA00022692"/>
    </source>
</evidence>
<evidence type="ECO:0000313" key="9">
    <source>
        <dbReference type="Proteomes" id="UP001626550"/>
    </source>
</evidence>
<dbReference type="PANTHER" id="PTHR10766">
    <property type="entry name" value="TRANSMEMBRANE 9 SUPERFAMILY PROTEIN"/>
    <property type="match status" value="1"/>
</dbReference>
<feature type="transmembrane region" description="Helical" evidence="7">
    <location>
        <begin position="514"/>
        <end position="541"/>
    </location>
</feature>
<feature type="transmembrane region" description="Helical" evidence="7">
    <location>
        <begin position="432"/>
        <end position="457"/>
    </location>
</feature>
<evidence type="ECO:0000256" key="1">
    <source>
        <dbReference type="ARBA" id="ARBA00004141"/>
    </source>
</evidence>
<feature type="transmembrane region" description="Helical" evidence="7">
    <location>
        <begin position="622"/>
        <end position="651"/>
    </location>
</feature>
<dbReference type="AlphaFoldDB" id="A0ABD2QMG7"/>
<feature type="transmembrane region" description="Helical" evidence="7">
    <location>
        <begin position="397"/>
        <end position="420"/>
    </location>
</feature>
<comment type="similarity">
    <text evidence="2 7">Belongs to the nonaspanin (TM9SF) (TC 9.A.2) family.</text>
</comment>
<organism evidence="8 9">
    <name type="scientific">Cichlidogyrus casuarinus</name>
    <dbReference type="NCBI Taxonomy" id="1844966"/>
    <lineage>
        <taxon>Eukaryota</taxon>
        <taxon>Metazoa</taxon>
        <taxon>Spiralia</taxon>
        <taxon>Lophotrochozoa</taxon>
        <taxon>Platyhelminthes</taxon>
        <taxon>Monogenea</taxon>
        <taxon>Monopisthocotylea</taxon>
        <taxon>Dactylogyridea</taxon>
        <taxon>Ancyrocephalidae</taxon>
        <taxon>Cichlidogyrus</taxon>
    </lineage>
</organism>
<keyword evidence="9" id="KW-1185">Reference proteome</keyword>
<feature type="transmembrane region" description="Helical" evidence="7">
    <location>
        <begin position="363"/>
        <end position="385"/>
    </location>
</feature>
<comment type="subcellular location">
    <subcellularLocation>
        <location evidence="1">Membrane</location>
        <topology evidence="1">Multi-pass membrane protein</topology>
    </subcellularLocation>
</comment>
<dbReference type="EMBL" id="JBJKFK010000034">
    <property type="protein sequence ID" value="KAL3320725.1"/>
    <property type="molecule type" value="Genomic_DNA"/>
</dbReference>
<proteinExistence type="inferred from homology"/>
<keyword evidence="4 7" id="KW-0732">Signal</keyword>
<evidence type="ECO:0000256" key="7">
    <source>
        <dbReference type="RuleBase" id="RU363079"/>
    </source>
</evidence>
<keyword evidence="6 7" id="KW-0472">Membrane</keyword>
<sequence>MNSLFLFTISLLIMSGFAYLPGFAPNNFCPSNEATANCQSEVRVLANYLSSVQNLIKIKYKELVLSSILNLAFSLGFCTDSSYLLPTVNLGQVLEGERIEATSIKTNYPKQEHCAISCRYEFKPGDVRYKSLYNVILLDYQNQWRVDGLPVVVAYKLKDRDGEIYRKFIPVGCYLKNEKSYCHLSLPTISKSDQSVVLFNHVDLTIEYHKYQATSFFSSRVPKNAVRIVSARAVPRSIKHKGQQVDCSKNEPLLLSAELTAPLSVTYTFSMKFVENPNLEWSSRWDYLLKVSPHSNIQWLSLFNSIVILLFLSALVAFIIVRTLRRDISRYNELETALESQDDFGWKLVHADVFRPPRSAMMLSVFSGFGMQVFCMAFCTLFFAYAAFSSPAHRGSILTMGLALFVLFGVVAGYVSSRLYKLMGGIAWKSNVLLTALFCPGVCFSIYLLINIVLAVVGSSEAVPFGTLVALMAMWLCVSIPLCFVGSFLGFRRQPISVPLRTNQIPRQIPKQSFYSRFCVSTILSGSLPFACIFVQLYMVFSTLWGTEVYYMFGYMFVVFLVFVISTCEAAILMCYFQLCSEDYRWWWRSFMSVGSSALYLFFYAIHFFVGKIPATDSTSSFLYFAYVSIITWLFFLMTGTIGFMTCLAFVRKIYGVIKVD</sequence>
<feature type="signal peptide" evidence="7">
    <location>
        <begin position="1"/>
        <end position="18"/>
    </location>
</feature>
<dbReference type="Pfam" id="PF02990">
    <property type="entry name" value="EMP70"/>
    <property type="match status" value="1"/>
</dbReference>
<feature type="transmembrane region" description="Helical" evidence="7">
    <location>
        <begin position="553"/>
        <end position="579"/>
    </location>
</feature>
<accession>A0ABD2QMG7</accession>
<reference evidence="8 9" key="1">
    <citation type="submission" date="2024-11" db="EMBL/GenBank/DDBJ databases">
        <title>Adaptive evolution of stress response genes in parasites aligns with host niche diversity.</title>
        <authorList>
            <person name="Hahn C."/>
            <person name="Resl P."/>
        </authorList>
    </citation>
    <scope>NUCLEOTIDE SEQUENCE [LARGE SCALE GENOMIC DNA]</scope>
    <source>
        <strain evidence="8">EGGRZ-B1_66</strain>
        <tissue evidence="8">Body</tissue>
    </source>
</reference>
<evidence type="ECO:0000256" key="5">
    <source>
        <dbReference type="ARBA" id="ARBA00022989"/>
    </source>
</evidence>
<dbReference type="GO" id="GO:0016020">
    <property type="term" value="C:membrane"/>
    <property type="evidence" value="ECO:0007669"/>
    <property type="project" value="UniProtKB-SubCell"/>
</dbReference>
<keyword evidence="3 7" id="KW-0812">Transmembrane</keyword>
<evidence type="ECO:0000256" key="4">
    <source>
        <dbReference type="ARBA" id="ARBA00022729"/>
    </source>
</evidence>
<name>A0ABD2QMG7_9PLAT</name>
<evidence type="ECO:0000256" key="6">
    <source>
        <dbReference type="ARBA" id="ARBA00023136"/>
    </source>
</evidence>
<dbReference type="InterPro" id="IPR004240">
    <property type="entry name" value="EMP70"/>
</dbReference>
<evidence type="ECO:0000256" key="2">
    <source>
        <dbReference type="ARBA" id="ARBA00005227"/>
    </source>
</evidence>
<protein>
    <recommendedName>
        <fullName evidence="7">Transmembrane 9 superfamily member</fullName>
    </recommendedName>
</protein>
<feature type="transmembrane region" description="Helical" evidence="7">
    <location>
        <begin position="299"/>
        <end position="321"/>
    </location>
</feature>
<feature type="transmembrane region" description="Helical" evidence="7">
    <location>
        <begin position="591"/>
        <end position="610"/>
    </location>
</feature>
<dbReference type="Proteomes" id="UP001626550">
    <property type="component" value="Unassembled WGS sequence"/>
</dbReference>
<dbReference type="PANTHER" id="PTHR10766:SF176">
    <property type="entry name" value="TRANSMEMBRANE 9 SUPERFAMILY MEMBER"/>
    <property type="match status" value="1"/>
</dbReference>
<feature type="transmembrane region" description="Helical" evidence="7">
    <location>
        <begin position="469"/>
        <end position="491"/>
    </location>
</feature>
<evidence type="ECO:0000313" key="8">
    <source>
        <dbReference type="EMBL" id="KAL3320725.1"/>
    </source>
</evidence>
<gene>
    <name evidence="8" type="ORF">Ciccas_000594</name>
</gene>